<dbReference type="PANTHER" id="PTHR21240:SF28">
    <property type="entry name" value="ISO-OROTATE DECARBOXYLASE (EUROFUNG)"/>
    <property type="match status" value="1"/>
</dbReference>
<comment type="caution">
    <text evidence="3">The sequence shown here is derived from an EMBL/GenBank/DDBJ whole genome shotgun (WGS) entry which is preliminary data.</text>
</comment>
<dbReference type="GO" id="GO:0005737">
    <property type="term" value="C:cytoplasm"/>
    <property type="evidence" value="ECO:0007669"/>
    <property type="project" value="TreeGrafter"/>
</dbReference>
<dbReference type="AlphaFoldDB" id="A0A937RH56"/>
<dbReference type="SUPFAM" id="SSF51556">
    <property type="entry name" value="Metallo-dependent hydrolases"/>
    <property type="match status" value="1"/>
</dbReference>
<dbReference type="InterPro" id="IPR032465">
    <property type="entry name" value="ACMSD"/>
</dbReference>
<proteinExistence type="predicted"/>
<dbReference type="RefSeq" id="WP_203005333.1">
    <property type="nucleotide sequence ID" value="NZ_JADWYU010000152.1"/>
</dbReference>
<evidence type="ECO:0000313" key="3">
    <source>
        <dbReference type="EMBL" id="MBL7627279.1"/>
    </source>
</evidence>
<accession>A0A937RH56</accession>
<feature type="domain" description="Amidohydrolase-related" evidence="2">
    <location>
        <begin position="79"/>
        <end position="374"/>
    </location>
</feature>
<dbReference type="GO" id="GO:0016831">
    <property type="term" value="F:carboxy-lyase activity"/>
    <property type="evidence" value="ECO:0007669"/>
    <property type="project" value="InterPro"/>
</dbReference>
<dbReference type="PANTHER" id="PTHR21240">
    <property type="entry name" value="2-AMINO-3-CARBOXYLMUCONATE-6-SEMIALDEHYDE DECARBOXYLASE"/>
    <property type="match status" value="1"/>
</dbReference>
<dbReference type="EMBL" id="JAEACQ010000159">
    <property type="protein sequence ID" value="MBL7627279.1"/>
    <property type="molecule type" value="Genomic_DNA"/>
</dbReference>
<keyword evidence="1" id="KW-0456">Lyase</keyword>
<keyword evidence="4" id="KW-1185">Reference proteome</keyword>
<dbReference type="InterPro" id="IPR032466">
    <property type="entry name" value="Metal_Hydrolase"/>
</dbReference>
<gene>
    <name evidence="3" type="ORF">I7412_08885</name>
</gene>
<reference evidence="3" key="1">
    <citation type="submission" date="2020-12" db="EMBL/GenBank/DDBJ databases">
        <title>Genomic characterization of non-nitrogen-fixing Frankia strains.</title>
        <authorList>
            <person name="Carlos-Shanley C."/>
            <person name="Guerra T."/>
            <person name="Hahn D."/>
        </authorList>
    </citation>
    <scope>NUCLEOTIDE SEQUENCE</scope>
    <source>
        <strain evidence="3">CN6</strain>
    </source>
</reference>
<dbReference type="Proteomes" id="UP000604475">
    <property type="component" value="Unassembled WGS sequence"/>
</dbReference>
<protein>
    <submittedName>
        <fullName evidence="3">Amidohydrolase</fullName>
    </submittedName>
</protein>
<sequence>MNVEDLILISVDDHLVEPPNMFEGRLPARFDDVAPKVVRRDDGSDVWTFNGTVIPNVGLNAVAGRPKEEYGVEPTAFDEMRPGCFDIHERVKDMSAAGVLGSMCFPSFPGFSARLFAAADDKDLALSVVQAYNDWHIDEWCGAYPGRFIPMALPVLWDPELAAKEVRRVAAKGCHSLTFTENPATLGYPSFHSAHWDPLWRALVETDTVLSIHLGSSGQLTFTAADAPMDVLITLQPMNICSAAADLLWSRIPKEYSDIKIALSEGGTGWIPYFLERLDRTYDMHHLWTGQNFGGKLPSEVFREHFLTCFIEDPVGVELRHKIGIDNIAWECDYPHSDSSWPWPGEELLKSCVGVPDEDINKMSYENAMRWYSFDPFAHRSKEQSTVGALRAETAGHDVEIRPFDKGRFEIKHEGISLAEMTSRATA</sequence>
<dbReference type="Pfam" id="PF04909">
    <property type="entry name" value="Amidohydro_2"/>
    <property type="match status" value="1"/>
</dbReference>
<dbReference type="GO" id="GO:0019748">
    <property type="term" value="P:secondary metabolic process"/>
    <property type="evidence" value="ECO:0007669"/>
    <property type="project" value="TreeGrafter"/>
</dbReference>
<name>A0A937RH56_9ACTN</name>
<evidence type="ECO:0000313" key="4">
    <source>
        <dbReference type="Proteomes" id="UP000604475"/>
    </source>
</evidence>
<dbReference type="GO" id="GO:0016787">
    <property type="term" value="F:hydrolase activity"/>
    <property type="evidence" value="ECO:0007669"/>
    <property type="project" value="InterPro"/>
</dbReference>
<dbReference type="InterPro" id="IPR006680">
    <property type="entry name" value="Amidohydro-rel"/>
</dbReference>
<dbReference type="Gene3D" id="3.20.20.140">
    <property type="entry name" value="Metal-dependent hydrolases"/>
    <property type="match status" value="1"/>
</dbReference>
<evidence type="ECO:0000256" key="1">
    <source>
        <dbReference type="ARBA" id="ARBA00023239"/>
    </source>
</evidence>
<organism evidence="3 4">
    <name type="scientific">Frankia nepalensis</name>
    <dbReference type="NCBI Taxonomy" id="1836974"/>
    <lineage>
        <taxon>Bacteria</taxon>
        <taxon>Bacillati</taxon>
        <taxon>Actinomycetota</taxon>
        <taxon>Actinomycetes</taxon>
        <taxon>Frankiales</taxon>
        <taxon>Frankiaceae</taxon>
        <taxon>Frankia</taxon>
    </lineage>
</organism>
<evidence type="ECO:0000259" key="2">
    <source>
        <dbReference type="Pfam" id="PF04909"/>
    </source>
</evidence>